<feature type="compositionally biased region" description="Basic and acidic residues" evidence="1">
    <location>
        <begin position="27"/>
        <end position="46"/>
    </location>
</feature>
<gene>
    <name evidence="2" type="ORF">FOZ62_002038</name>
</gene>
<dbReference type="Proteomes" id="UP000574390">
    <property type="component" value="Unassembled WGS sequence"/>
</dbReference>
<dbReference type="AlphaFoldDB" id="A0A7J6SCU1"/>
<protein>
    <submittedName>
        <fullName evidence="2">Uncharacterized protein</fullName>
    </submittedName>
</protein>
<comment type="caution">
    <text evidence="2">The sequence shown here is derived from an EMBL/GenBank/DDBJ whole genome shotgun (WGS) entry which is preliminary data.</text>
</comment>
<evidence type="ECO:0000256" key="1">
    <source>
        <dbReference type="SAM" id="MobiDB-lite"/>
    </source>
</evidence>
<evidence type="ECO:0000313" key="3">
    <source>
        <dbReference type="Proteomes" id="UP000574390"/>
    </source>
</evidence>
<evidence type="ECO:0000313" key="2">
    <source>
        <dbReference type="EMBL" id="KAF4730637.1"/>
    </source>
</evidence>
<feature type="non-terminal residue" evidence="2">
    <location>
        <position position="1"/>
    </location>
</feature>
<dbReference type="EMBL" id="JABANM010015700">
    <property type="protein sequence ID" value="KAF4730637.1"/>
    <property type="molecule type" value="Genomic_DNA"/>
</dbReference>
<name>A0A7J6SCU1_PEROL</name>
<accession>A0A7J6SCU1</accession>
<feature type="region of interest" description="Disordered" evidence="1">
    <location>
        <begin position="17"/>
        <end position="49"/>
    </location>
</feature>
<reference evidence="2 3" key="1">
    <citation type="submission" date="2020-04" db="EMBL/GenBank/DDBJ databases">
        <title>Perkinsus olseni comparative genomics.</title>
        <authorList>
            <person name="Bogema D.R."/>
        </authorList>
    </citation>
    <scope>NUCLEOTIDE SEQUENCE [LARGE SCALE GENOMIC DNA]</scope>
    <source>
        <strain evidence="2">ATCC PRA-205</strain>
    </source>
</reference>
<organism evidence="2 3">
    <name type="scientific">Perkinsus olseni</name>
    <name type="common">Perkinsus atlanticus</name>
    <dbReference type="NCBI Taxonomy" id="32597"/>
    <lineage>
        <taxon>Eukaryota</taxon>
        <taxon>Sar</taxon>
        <taxon>Alveolata</taxon>
        <taxon>Perkinsozoa</taxon>
        <taxon>Perkinsea</taxon>
        <taxon>Perkinsida</taxon>
        <taxon>Perkinsidae</taxon>
        <taxon>Perkinsus</taxon>
    </lineage>
</organism>
<sequence length="100" mass="11268">ASREKLATAVDMQCEVMAQQEVFEPEGGNKDEDKGSSKQEAPKEGIHYTLESGGGVLIDSDTQATCVKSHHQRRRSAVYFSMYRPPSYDYTQAREYEESD</sequence>
<proteinExistence type="predicted"/>